<dbReference type="Pfam" id="PF01865">
    <property type="entry name" value="PhoU_div"/>
    <property type="match status" value="1"/>
</dbReference>
<dbReference type="Gene3D" id="1.20.58.220">
    <property type="entry name" value="Phosphate transport system protein phou homolog 2, domain 2"/>
    <property type="match status" value="1"/>
</dbReference>
<dbReference type="EMBL" id="CP041406">
    <property type="protein sequence ID" value="QOP45900.1"/>
    <property type="molecule type" value="Genomic_DNA"/>
</dbReference>
<dbReference type="InterPro" id="IPR018445">
    <property type="entry name" value="Put_Phosphate_transp_reg"/>
</dbReference>
<evidence type="ECO:0000256" key="1">
    <source>
        <dbReference type="ARBA" id="ARBA00008591"/>
    </source>
</evidence>
<evidence type="ECO:0000256" key="2">
    <source>
        <dbReference type="SAM" id="Phobius"/>
    </source>
</evidence>
<name>A0A7M1B855_9BACT</name>
<dbReference type="KEGG" id="spal:FM071_06185"/>
<dbReference type="AlphaFoldDB" id="A0A7M1B855"/>
<keyword evidence="2" id="KW-0812">Transmembrane</keyword>
<keyword evidence="2" id="KW-0472">Membrane</keyword>
<keyword evidence="2" id="KW-1133">Transmembrane helix</keyword>
<dbReference type="InterPro" id="IPR052912">
    <property type="entry name" value="UPF0111_domain"/>
</dbReference>
<accession>A0A7M1B855</accession>
<proteinExistence type="inferred from homology"/>
<organism evidence="3 4">
    <name type="scientific">Sulfurimonas paralvinellae</name>
    <dbReference type="NCBI Taxonomy" id="317658"/>
    <lineage>
        <taxon>Bacteria</taxon>
        <taxon>Pseudomonadati</taxon>
        <taxon>Campylobacterota</taxon>
        <taxon>Epsilonproteobacteria</taxon>
        <taxon>Campylobacterales</taxon>
        <taxon>Sulfurimonadaceae</taxon>
        <taxon>Sulfurimonas</taxon>
    </lineage>
</organism>
<sequence>MEACRRDHPRMAYQCSCIYGVWCTLFLPVNKNLRSFFMITSFIKKYILPKEVDFLSALNEHAMTIKKITDDLYRCFLENDEKSCEAILQDQHKAKEIRDTNMKDLLDTFITPFDRESIYRVITELDWIAISVRHFVIEARAYNIVQLDDDYAALIKKIQLQAELLTAGFKTVKSSAKKTAENAQRVRDTYDELMDTYVSRMAALAQCEDTHKVFIHRELLAQLKEISKRMRMCANSLEDIVMKMS</sequence>
<reference evidence="3 4" key="1">
    <citation type="submission" date="2019-07" db="EMBL/GenBank/DDBJ databases">
        <title>Sulfurimonas paralvinellae sp. nov., a novel mesophilic, hydrogen- and sulfur-oxidizing chemolithoautotroph within the Epsilonproteo- bacteria isolated from a deep-sea hydrothermal vent polychaete nest, reclassification of Thiomicrospira denitrificans as Sulfurimonas denitrificans comb. nov. and emended description of the genus Sulfurimonas.</title>
        <authorList>
            <person name="Wang S."/>
            <person name="Jiang L."/>
            <person name="Shao Z."/>
        </authorList>
    </citation>
    <scope>NUCLEOTIDE SEQUENCE [LARGE SCALE GENOMIC DNA]</scope>
    <source>
        <strain evidence="3 4">GO25</strain>
    </source>
</reference>
<keyword evidence="4" id="KW-1185">Reference proteome</keyword>
<dbReference type="PANTHER" id="PTHR37298:SF1">
    <property type="entry name" value="UPF0111 PROTEIN YKAA"/>
    <property type="match status" value="1"/>
</dbReference>
<gene>
    <name evidence="3" type="ORF">FM071_06185</name>
</gene>
<evidence type="ECO:0000313" key="3">
    <source>
        <dbReference type="EMBL" id="QOP45900.1"/>
    </source>
</evidence>
<dbReference type="PANTHER" id="PTHR37298">
    <property type="entry name" value="UPF0111 PROTEIN YKAA"/>
    <property type="match status" value="1"/>
</dbReference>
<protein>
    <submittedName>
        <fullName evidence="3">DUF47 family protein</fullName>
    </submittedName>
</protein>
<dbReference type="Proteomes" id="UP000593580">
    <property type="component" value="Chromosome"/>
</dbReference>
<comment type="similarity">
    <text evidence="1">Belongs to the UPF0111 family.</text>
</comment>
<feature type="transmembrane region" description="Helical" evidence="2">
    <location>
        <begin position="12"/>
        <end position="29"/>
    </location>
</feature>
<dbReference type="InterPro" id="IPR038078">
    <property type="entry name" value="PhoU-like_sf"/>
</dbReference>
<evidence type="ECO:0000313" key="4">
    <source>
        <dbReference type="Proteomes" id="UP000593580"/>
    </source>
</evidence>